<dbReference type="KEGG" id="hjo:AY555_10970"/>
<evidence type="ECO:0000313" key="1">
    <source>
        <dbReference type="EMBL" id="AMW35884.1"/>
    </source>
</evidence>
<dbReference type="EMBL" id="CP014527">
    <property type="protein sequence ID" value="AMW35884.1"/>
    <property type="molecule type" value="Genomic_DNA"/>
</dbReference>
<name>A0A143DGJ3_9PROT</name>
<reference evidence="1 2" key="1">
    <citation type="submission" date="2016-02" db="EMBL/GenBank/DDBJ databases">
        <title>Complete Genome of H5569, the type strain of the newly described species Haematospirillium jordaniae.</title>
        <authorList>
            <person name="Nicholson A.C."/>
            <person name="Humrighouse B.W."/>
            <person name="Loparov V."/>
            <person name="McQuiston J.R."/>
        </authorList>
    </citation>
    <scope>NUCLEOTIDE SEQUENCE [LARGE SCALE GENOMIC DNA]</scope>
    <source>
        <strain evidence="1 2">H5569</strain>
        <plasmid evidence="2">Plasmid unnamed 2</plasmid>
    </source>
</reference>
<keyword evidence="2" id="KW-1185">Reference proteome</keyword>
<sequence length="93" mass="10980">MLPREKAVQYLQSLGRDPRFFAESIFYRTNWEVLGKLRNLGFDLMELGTLEKRTLAPSRLLPILFSPLKHFRFFNPFRHSVEVAARKPFGRLV</sequence>
<organism evidence="1 2">
    <name type="scientific">Haematospirillum jordaniae</name>
    <dbReference type="NCBI Taxonomy" id="1549855"/>
    <lineage>
        <taxon>Bacteria</taxon>
        <taxon>Pseudomonadati</taxon>
        <taxon>Pseudomonadota</taxon>
        <taxon>Alphaproteobacteria</taxon>
        <taxon>Rhodospirillales</taxon>
        <taxon>Novispirillaceae</taxon>
        <taxon>Haematospirillum</taxon>
    </lineage>
</organism>
<gene>
    <name evidence="1" type="ORF">AY555_10970</name>
</gene>
<proteinExistence type="predicted"/>
<protein>
    <submittedName>
        <fullName evidence="1">Uncharacterized protein</fullName>
    </submittedName>
</protein>
<geneLocation type="plasmid" evidence="1 2">
    <name>unnamed 2</name>
</geneLocation>
<accession>A0A143DGJ3</accession>
<keyword evidence="1" id="KW-0614">Plasmid</keyword>
<dbReference type="AlphaFoldDB" id="A0A143DGJ3"/>
<evidence type="ECO:0000313" key="2">
    <source>
        <dbReference type="Proteomes" id="UP000076066"/>
    </source>
</evidence>
<dbReference type="Proteomes" id="UP000076066">
    <property type="component" value="Plasmid unnamed 2"/>
</dbReference>